<proteinExistence type="predicted"/>
<dbReference type="Pfam" id="PF00005">
    <property type="entry name" value="ABC_tran"/>
    <property type="match status" value="1"/>
</dbReference>
<dbReference type="EMBL" id="CADIJS010000002">
    <property type="protein sequence ID" value="CAB3689966.1"/>
    <property type="molecule type" value="Genomic_DNA"/>
</dbReference>
<protein>
    <submittedName>
        <fullName evidence="5 6">Multidrug ABC transporter ATP-binding protein YbhF</fullName>
    </submittedName>
</protein>
<keyword evidence="3 6" id="KW-0067">ATP-binding</keyword>
<dbReference type="PROSITE" id="PS00211">
    <property type="entry name" value="ABC_TRANSPORTER_1"/>
    <property type="match status" value="1"/>
</dbReference>
<dbReference type="PANTHER" id="PTHR43038:SF3">
    <property type="entry name" value="ABC TRANSPORTER G FAMILY MEMBER 20 ISOFORM X1"/>
    <property type="match status" value="1"/>
</dbReference>
<dbReference type="GO" id="GO:0016887">
    <property type="term" value="F:ATP hydrolysis activity"/>
    <property type="evidence" value="ECO:0007669"/>
    <property type="project" value="InterPro"/>
</dbReference>
<name>A0A6S7DZA8_9BURK</name>
<dbReference type="InterPro" id="IPR017871">
    <property type="entry name" value="ABC_transporter-like_CS"/>
</dbReference>
<evidence type="ECO:0000259" key="4">
    <source>
        <dbReference type="PROSITE" id="PS50893"/>
    </source>
</evidence>
<evidence type="ECO:0000256" key="1">
    <source>
        <dbReference type="ARBA" id="ARBA00022475"/>
    </source>
</evidence>
<evidence type="ECO:0000313" key="5">
    <source>
        <dbReference type="EMBL" id="CAB3689966.1"/>
    </source>
</evidence>
<dbReference type="Proteomes" id="UP000494116">
    <property type="component" value="Unassembled WGS sequence"/>
</dbReference>
<dbReference type="InterPro" id="IPR003593">
    <property type="entry name" value="AAA+_ATPase"/>
</dbReference>
<dbReference type="Proteomes" id="UP000494105">
    <property type="component" value="Unassembled WGS sequence"/>
</dbReference>
<gene>
    <name evidence="6" type="primary">ybhF</name>
    <name evidence="6" type="ORF">LMG1861_02939</name>
    <name evidence="5" type="ORF">LMG1873_02060</name>
</gene>
<feature type="domain" description="ABC transporter" evidence="4">
    <location>
        <begin position="22"/>
        <end position="249"/>
    </location>
</feature>
<dbReference type="PROSITE" id="PS50893">
    <property type="entry name" value="ABC_TRANSPORTER_2"/>
    <property type="match status" value="1"/>
</dbReference>
<dbReference type="SMART" id="SM00382">
    <property type="entry name" value="AAA"/>
    <property type="match status" value="1"/>
</dbReference>
<keyword evidence="1" id="KW-0472">Membrane</keyword>
<dbReference type="InterPro" id="IPR027417">
    <property type="entry name" value="P-loop_NTPase"/>
</dbReference>
<evidence type="ECO:0000313" key="6">
    <source>
        <dbReference type="EMBL" id="CAB3874416.1"/>
    </source>
</evidence>
<organism evidence="6 7">
    <name type="scientific">Achromobacter piechaudii</name>
    <dbReference type="NCBI Taxonomy" id="72556"/>
    <lineage>
        <taxon>Bacteria</taxon>
        <taxon>Pseudomonadati</taxon>
        <taxon>Pseudomonadota</taxon>
        <taxon>Betaproteobacteria</taxon>
        <taxon>Burkholderiales</taxon>
        <taxon>Alcaligenaceae</taxon>
        <taxon>Achromobacter</taxon>
    </lineage>
</organism>
<dbReference type="SUPFAM" id="SSF52540">
    <property type="entry name" value="P-loop containing nucleoside triphosphate hydrolases"/>
    <property type="match status" value="1"/>
</dbReference>
<dbReference type="InterPro" id="IPR003439">
    <property type="entry name" value="ABC_transporter-like_ATP-bd"/>
</dbReference>
<reference evidence="7 8" key="1">
    <citation type="submission" date="2020-04" db="EMBL/GenBank/DDBJ databases">
        <authorList>
            <person name="De Canck E."/>
        </authorList>
    </citation>
    <scope>NUCLEOTIDE SEQUENCE [LARGE SCALE GENOMIC DNA]</scope>
    <source>
        <strain evidence="6 7">LMG 1861</strain>
        <strain evidence="5 8">LMG 1873</strain>
    </source>
</reference>
<dbReference type="GO" id="GO:0005524">
    <property type="term" value="F:ATP binding"/>
    <property type="evidence" value="ECO:0007669"/>
    <property type="project" value="UniProtKB-KW"/>
</dbReference>
<dbReference type="AlphaFoldDB" id="A0A6S7DZA8"/>
<evidence type="ECO:0000256" key="3">
    <source>
        <dbReference type="ARBA" id="ARBA00022840"/>
    </source>
</evidence>
<keyword evidence="2" id="KW-0547">Nucleotide-binding</keyword>
<sequence length="326" mass="36062">MTTPDSSAQTASNAPNAGKAVIDVRGLNKRFGDKHVVNDVSLRVQEGEIFGFLGPNGSGKTTCIRLMCGLLTPDSGSGTCLGYDIVKESAEIKRHVGYMTQKFSYWDDLTIRENLDFVARMYDMPQRKQTVDRALEDLGLHTRANQLTGSLSGGWKQRMALAACLLHEPRLLLLDEPTAGVDPTARRDFWEQLHELAARGISVLVSTHYMDEAERCHKLAYISYGKLLTQGTADQVIAEQRLSTWAIHGHNLVPLGQRLRSAPGVDQTVAFGSALHVSGQDAELLERTLREAIRGQDLRLEPIPTSLEDVFIFLMNRSTDNFKSPA</sequence>
<evidence type="ECO:0000256" key="2">
    <source>
        <dbReference type="ARBA" id="ARBA00022741"/>
    </source>
</evidence>
<dbReference type="EMBL" id="CADILD010000002">
    <property type="protein sequence ID" value="CAB3874416.1"/>
    <property type="molecule type" value="Genomic_DNA"/>
</dbReference>
<keyword evidence="1" id="KW-1003">Cell membrane</keyword>
<dbReference type="PANTHER" id="PTHR43038">
    <property type="entry name" value="ATP-BINDING CASSETTE, SUB-FAMILY H, MEMBER 1"/>
    <property type="match status" value="1"/>
</dbReference>
<dbReference type="RefSeq" id="WP_050730320.1">
    <property type="nucleotide sequence ID" value="NZ_CADIJS010000002.1"/>
</dbReference>
<accession>A0A6S7DZA8</accession>
<dbReference type="CDD" id="cd03230">
    <property type="entry name" value="ABC_DR_subfamily_A"/>
    <property type="match status" value="1"/>
</dbReference>
<keyword evidence="8" id="KW-1185">Reference proteome</keyword>
<dbReference type="Gene3D" id="3.40.50.300">
    <property type="entry name" value="P-loop containing nucleotide triphosphate hydrolases"/>
    <property type="match status" value="1"/>
</dbReference>
<evidence type="ECO:0000313" key="7">
    <source>
        <dbReference type="Proteomes" id="UP000494105"/>
    </source>
</evidence>
<evidence type="ECO:0000313" key="8">
    <source>
        <dbReference type="Proteomes" id="UP000494116"/>
    </source>
</evidence>